<accession>A0ABV3ZQG5</accession>
<dbReference type="RefSeq" id="WP_369332649.1">
    <property type="nucleotide sequence ID" value="NZ_JAULBC010000015.1"/>
</dbReference>
<name>A0ABV3ZQG5_9BACT</name>
<dbReference type="Pfam" id="PF14058">
    <property type="entry name" value="PcfK"/>
    <property type="match status" value="1"/>
</dbReference>
<sequence>MKGTESFKSVIQNYLNSLAAKDPLFSETFKKANKNIDDCITYILNTVKESGCNGFADEEIFNLAVHYYDEDNIKPGDKIEATVVVNHHAQLTEEEVKAAKEEALQKVIAEETNRIKKKSPSKVASKETETKSKELLLFE</sequence>
<dbReference type="EMBL" id="JAULBC010000015">
    <property type="protein sequence ID" value="MEX6691233.1"/>
    <property type="molecule type" value="Genomic_DNA"/>
</dbReference>
<dbReference type="InterPro" id="IPR025624">
    <property type="entry name" value="PcfK"/>
</dbReference>
<reference evidence="2 3" key="1">
    <citation type="submission" date="2023-07" db="EMBL/GenBank/DDBJ databases">
        <authorList>
            <person name="Lian W.-H."/>
        </authorList>
    </citation>
    <scope>NUCLEOTIDE SEQUENCE [LARGE SCALE GENOMIC DNA]</scope>
    <source>
        <strain evidence="2 3">SYSU DXS3180</strain>
    </source>
</reference>
<evidence type="ECO:0000256" key="1">
    <source>
        <dbReference type="SAM" id="MobiDB-lite"/>
    </source>
</evidence>
<gene>
    <name evidence="2" type="ORF">QTN47_27235</name>
</gene>
<feature type="region of interest" description="Disordered" evidence="1">
    <location>
        <begin position="117"/>
        <end position="139"/>
    </location>
</feature>
<evidence type="ECO:0000313" key="2">
    <source>
        <dbReference type="EMBL" id="MEX6691233.1"/>
    </source>
</evidence>
<protein>
    <submittedName>
        <fullName evidence="2">PcfK-like family protein</fullName>
    </submittedName>
</protein>
<feature type="compositionally biased region" description="Basic and acidic residues" evidence="1">
    <location>
        <begin position="124"/>
        <end position="139"/>
    </location>
</feature>
<proteinExistence type="predicted"/>
<keyword evidence="3" id="KW-1185">Reference proteome</keyword>
<evidence type="ECO:0000313" key="3">
    <source>
        <dbReference type="Proteomes" id="UP001560573"/>
    </source>
</evidence>
<comment type="caution">
    <text evidence="2">The sequence shown here is derived from an EMBL/GenBank/DDBJ whole genome shotgun (WGS) entry which is preliminary data.</text>
</comment>
<dbReference type="Proteomes" id="UP001560573">
    <property type="component" value="Unassembled WGS sequence"/>
</dbReference>
<organism evidence="2 3">
    <name type="scientific">Danxiaibacter flavus</name>
    <dbReference type="NCBI Taxonomy" id="3049108"/>
    <lineage>
        <taxon>Bacteria</taxon>
        <taxon>Pseudomonadati</taxon>
        <taxon>Bacteroidota</taxon>
        <taxon>Chitinophagia</taxon>
        <taxon>Chitinophagales</taxon>
        <taxon>Chitinophagaceae</taxon>
        <taxon>Danxiaibacter</taxon>
    </lineage>
</organism>